<dbReference type="STRING" id="1618023.UH38_10080"/>
<evidence type="ECO:0000313" key="2">
    <source>
        <dbReference type="EMBL" id="KJH71738.1"/>
    </source>
</evidence>
<dbReference type="Proteomes" id="UP000032452">
    <property type="component" value="Unassembled WGS sequence"/>
</dbReference>
<dbReference type="AlphaFoldDB" id="A0A0D8ZSK3"/>
<name>A0A0D8ZSK3_9CYAN</name>
<gene>
    <name evidence="2" type="ORF">UH38_10080</name>
</gene>
<dbReference type="InterPro" id="IPR008030">
    <property type="entry name" value="NmrA-like"/>
</dbReference>
<comment type="caution">
    <text evidence="2">The sequence shown here is derived from an EMBL/GenBank/DDBJ whole genome shotgun (WGS) entry which is preliminary data.</text>
</comment>
<protein>
    <submittedName>
        <fullName evidence="2">NmrA family protein</fullName>
    </submittedName>
</protein>
<feature type="domain" description="NmrA-like" evidence="1">
    <location>
        <begin position="3"/>
        <end position="227"/>
    </location>
</feature>
<sequence length="290" mass="32021">MAILICGATGNIGGEVVNHLTEKKLPLRAFVRDRNKAAKLAAQGIELAQGDFSQPDTLEAALQGVERAFLVMTSDPHQVELESNFIDAAQKAGVQHIVKLSVMGAGQLPSTFQKWHRQIEQRLETSGITWTHLRPNMLMQNMRWFTPTIAQQGAFYNIVGKAKISHVDARDVAAVVAVCLTEAGHENKSYVLTGAEAISFDEVAEKFAQALNRPVAYVNVTPQKLKAARLTNGEPEWYLDAELELFTCWADGAGEPVTDAIATLTHRLPITYDEFVRYFAQTHAQDFSQT</sequence>
<dbReference type="CDD" id="cd05269">
    <property type="entry name" value="TMR_SDR_a"/>
    <property type="match status" value="1"/>
</dbReference>
<dbReference type="PANTHER" id="PTHR43162:SF1">
    <property type="entry name" value="PRESTALK A DIFFERENTIATION PROTEIN A"/>
    <property type="match status" value="1"/>
</dbReference>
<organism evidence="2 3">
    <name type="scientific">Aliterella atlantica CENA595</name>
    <dbReference type="NCBI Taxonomy" id="1618023"/>
    <lineage>
        <taxon>Bacteria</taxon>
        <taxon>Bacillati</taxon>
        <taxon>Cyanobacteriota</taxon>
        <taxon>Cyanophyceae</taxon>
        <taxon>Chroococcidiopsidales</taxon>
        <taxon>Aliterellaceae</taxon>
        <taxon>Aliterella</taxon>
    </lineage>
</organism>
<dbReference type="OrthoDB" id="9794300at2"/>
<evidence type="ECO:0000313" key="3">
    <source>
        <dbReference type="Proteomes" id="UP000032452"/>
    </source>
</evidence>
<keyword evidence="3" id="KW-1185">Reference proteome</keyword>
<dbReference type="EMBL" id="JYON01000009">
    <property type="protein sequence ID" value="KJH71738.1"/>
    <property type="molecule type" value="Genomic_DNA"/>
</dbReference>
<evidence type="ECO:0000259" key="1">
    <source>
        <dbReference type="Pfam" id="PF05368"/>
    </source>
</evidence>
<proteinExistence type="predicted"/>
<dbReference type="Pfam" id="PF05368">
    <property type="entry name" value="NmrA"/>
    <property type="match status" value="1"/>
</dbReference>
<dbReference type="RefSeq" id="WP_045054539.1">
    <property type="nucleotide sequence ID" value="NZ_CAWMDP010000042.1"/>
</dbReference>
<dbReference type="PANTHER" id="PTHR43162">
    <property type="match status" value="1"/>
</dbReference>
<dbReference type="InterPro" id="IPR036291">
    <property type="entry name" value="NAD(P)-bd_dom_sf"/>
</dbReference>
<reference evidence="2 3" key="1">
    <citation type="submission" date="2015-02" db="EMBL/GenBank/DDBJ databases">
        <title>Draft genome of a novel marine cyanobacterium (Chroococcales) isolated from South Atlantic Ocean.</title>
        <authorList>
            <person name="Rigonato J."/>
            <person name="Alvarenga D.O."/>
            <person name="Branco L.H."/>
            <person name="Varani A.M."/>
            <person name="Brandini F.P."/>
            <person name="Fiore M.F."/>
        </authorList>
    </citation>
    <scope>NUCLEOTIDE SEQUENCE [LARGE SCALE GENOMIC DNA]</scope>
    <source>
        <strain evidence="2 3">CENA595</strain>
    </source>
</reference>
<dbReference type="Gene3D" id="3.90.25.10">
    <property type="entry name" value="UDP-galactose 4-epimerase, domain 1"/>
    <property type="match status" value="1"/>
</dbReference>
<dbReference type="Gene3D" id="3.40.50.720">
    <property type="entry name" value="NAD(P)-binding Rossmann-like Domain"/>
    <property type="match status" value="1"/>
</dbReference>
<dbReference type="InterPro" id="IPR051604">
    <property type="entry name" value="Ergot_Alk_Oxidoreductase"/>
</dbReference>
<dbReference type="SUPFAM" id="SSF51735">
    <property type="entry name" value="NAD(P)-binding Rossmann-fold domains"/>
    <property type="match status" value="1"/>
</dbReference>
<accession>A0A0D8ZSK3</accession>